<evidence type="ECO:0000313" key="2">
    <source>
        <dbReference type="Proteomes" id="UP001370348"/>
    </source>
</evidence>
<dbReference type="RefSeq" id="WP_394820776.1">
    <property type="nucleotide sequence ID" value="NZ_CP089984.1"/>
</dbReference>
<dbReference type="EMBL" id="CP089984">
    <property type="protein sequence ID" value="WXB11161.1"/>
    <property type="molecule type" value="Genomic_DNA"/>
</dbReference>
<gene>
    <name evidence="1" type="ORF">LZC94_25205</name>
</gene>
<name>A0ABZ2LN14_9BACT</name>
<evidence type="ECO:0000313" key="1">
    <source>
        <dbReference type="EMBL" id="WXB11161.1"/>
    </source>
</evidence>
<sequence length="72" mass="8069">MSAMTIVLVHSVTIRRTDLVPAPKVEGWRDWPEQTDLRVDLEPPDGIVLLLAILPLSPRIPRKATCWIASGR</sequence>
<keyword evidence="2" id="KW-1185">Reference proteome</keyword>
<dbReference type="Proteomes" id="UP001370348">
    <property type="component" value="Chromosome"/>
</dbReference>
<protein>
    <submittedName>
        <fullName evidence="1">Uncharacterized protein</fullName>
    </submittedName>
</protein>
<proteinExistence type="predicted"/>
<organism evidence="1 2">
    <name type="scientific">Pendulispora albinea</name>
    <dbReference type="NCBI Taxonomy" id="2741071"/>
    <lineage>
        <taxon>Bacteria</taxon>
        <taxon>Pseudomonadati</taxon>
        <taxon>Myxococcota</taxon>
        <taxon>Myxococcia</taxon>
        <taxon>Myxococcales</taxon>
        <taxon>Sorangiineae</taxon>
        <taxon>Pendulisporaceae</taxon>
        <taxon>Pendulispora</taxon>
    </lineage>
</organism>
<reference evidence="1 2" key="1">
    <citation type="submission" date="2021-12" db="EMBL/GenBank/DDBJ databases">
        <title>Discovery of the Pendulisporaceae a myxobacterial family with distinct sporulation behavior and unique specialized metabolism.</title>
        <authorList>
            <person name="Garcia R."/>
            <person name="Popoff A."/>
            <person name="Bader C.D."/>
            <person name="Loehr J."/>
            <person name="Walesch S."/>
            <person name="Walt C."/>
            <person name="Boldt J."/>
            <person name="Bunk B."/>
            <person name="Haeckl F.J.F.P.J."/>
            <person name="Gunesch A.P."/>
            <person name="Birkelbach J."/>
            <person name="Nuebel U."/>
            <person name="Pietschmann T."/>
            <person name="Bach T."/>
            <person name="Mueller R."/>
        </authorList>
    </citation>
    <scope>NUCLEOTIDE SEQUENCE [LARGE SCALE GENOMIC DNA]</scope>
    <source>
        <strain evidence="1 2">MSr11954</strain>
    </source>
</reference>
<accession>A0ABZ2LN14</accession>